<dbReference type="OrthoDB" id="996754at2"/>
<dbReference type="EMBL" id="SOML01000004">
    <property type="protein sequence ID" value="TFD96927.1"/>
    <property type="molecule type" value="Genomic_DNA"/>
</dbReference>
<evidence type="ECO:0000313" key="3">
    <source>
        <dbReference type="Proteomes" id="UP000297861"/>
    </source>
</evidence>
<feature type="chain" id="PRO_5021328068" evidence="1">
    <location>
        <begin position="20"/>
        <end position="161"/>
    </location>
</feature>
<keyword evidence="3" id="KW-1185">Reference proteome</keyword>
<evidence type="ECO:0000313" key="2">
    <source>
        <dbReference type="EMBL" id="TFD96927.1"/>
    </source>
</evidence>
<gene>
    <name evidence="2" type="ORF">E2605_08940</name>
</gene>
<dbReference type="STRING" id="1121485.GCA_000426485_03009"/>
<sequence>MKRVIYIFTFILLSLSIQAQDLNKLIKDFSKRPNAESVHLRKFLFSIMKIMPVGKDASQAMKKISSIQVVDLSDCSPPDKESFARSVSNIKEKDYDLLLQAKDDEDNVLIYSKTKKRKIRELVVINCDSKEPAIIRLKGKFSLDDLPGIKKEYGGKKKNKI</sequence>
<dbReference type="Proteomes" id="UP000297861">
    <property type="component" value="Unassembled WGS sequence"/>
</dbReference>
<dbReference type="RefSeq" id="WP_026626845.1">
    <property type="nucleotide sequence ID" value="NZ_JAWZLG010000063.1"/>
</dbReference>
<dbReference type="Pfam" id="PF14060">
    <property type="entry name" value="DUF4252"/>
    <property type="match status" value="1"/>
</dbReference>
<name>A0A4Y8L3S1_9BACT</name>
<keyword evidence="1" id="KW-0732">Signal</keyword>
<accession>A0A4Y8L3S1</accession>
<comment type="caution">
    <text evidence="2">The sequence shown here is derived from an EMBL/GenBank/DDBJ whole genome shotgun (WGS) entry which is preliminary data.</text>
</comment>
<dbReference type="AlphaFoldDB" id="A0A4Y8L3S1"/>
<organism evidence="2 3">
    <name type="scientific">Dysgonomonas capnocytophagoides</name>
    <dbReference type="NCBI Taxonomy" id="45254"/>
    <lineage>
        <taxon>Bacteria</taxon>
        <taxon>Pseudomonadati</taxon>
        <taxon>Bacteroidota</taxon>
        <taxon>Bacteroidia</taxon>
        <taxon>Bacteroidales</taxon>
        <taxon>Dysgonomonadaceae</taxon>
        <taxon>Dysgonomonas</taxon>
    </lineage>
</organism>
<feature type="signal peptide" evidence="1">
    <location>
        <begin position="1"/>
        <end position="19"/>
    </location>
</feature>
<proteinExistence type="predicted"/>
<evidence type="ECO:0000256" key="1">
    <source>
        <dbReference type="SAM" id="SignalP"/>
    </source>
</evidence>
<dbReference type="InterPro" id="IPR025348">
    <property type="entry name" value="DUF4252"/>
</dbReference>
<protein>
    <submittedName>
        <fullName evidence="2">DUF4252 domain-containing protein</fullName>
    </submittedName>
</protein>
<reference evidence="2 3" key="1">
    <citation type="submission" date="2019-03" db="EMBL/GenBank/DDBJ databases">
        <title>San Antonio Military Medical Center submission to MRSN (WRAIR), pending publication.</title>
        <authorList>
            <person name="Blyth D.M."/>
            <person name="Mccarthy S.L."/>
            <person name="Schall S.E."/>
            <person name="Stam J.A."/>
            <person name="Ong A.C."/>
            <person name="Mcgann P.T."/>
        </authorList>
    </citation>
    <scope>NUCLEOTIDE SEQUENCE [LARGE SCALE GENOMIC DNA]</scope>
    <source>
        <strain evidence="2 3">MRSN571793</strain>
    </source>
</reference>